<sequence length="100" mass="10950">MNEYVEDIEAMGYRVLGISPADPASHAQYIEANNLGMEILSDINGELGVELGFIDEEAQMITRGFAAVNPNTNAMLVEIDYLVGENSDTILNELEELANE</sequence>
<dbReference type="InterPro" id="IPR036249">
    <property type="entry name" value="Thioredoxin-like_sf"/>
</dbReference>
<dbReference type="SUPFAM" id="SSF52833">
    <property type="entry name" value="Thioredoxin-like"/>
    <property type="match status" value="1"/>
</dbReference>
<organism evidence="3 4">
    <name type="scientific">Paenalkalicoccus suaedae</name>
    <dbReference type="NCBI Taxonomy" id="2592382"/>
    <lineage>
        <taxon>Bacteria</taxon>
        <taxon>Bacillati</taxon>
        <taxon>Bacillota</taxon>
        <taxon>Bacilli</taxon>
        <taxon>Bacillales</taxon>
        <taxon>Bacillaceae</taxon>
        <taxon>Paenalkalicoccus</taxon>
    </lineage>
</organism>
<evidence type="ECO:0000256" key="1">
    <source>
        <dbReference type="ARBA" id="ARBA00023157"/>
    </source>
</evidence>
<keyword evidence="1" id="KW-1015">Disulfide bond</keyword>
<accession>A0A859FKH5</accession>
<proteinExistence type="predicted"/>
<dbReference type="GO" id="GO:0016491">
    <property type="term" value="F:oxidoreductase activity"/>
    <property type="evidence" value="ECO:0007669"/>
    <property type="project" value="InterPro"/>
</dbReference>
<dbReference type="KEGG" id="psua:FLK61_36475"/>
<evidence type="ECO:0000259" key="2">
    <source>
        <dbReference type="Pfam" id="PF00578"/>
    </source>
</evidence>
<dbReference type="GO" id="GO:0016209">
    <property type="term" value="F:antioxidant activity"/>
    <property type="evidence" value="ECO:0007669"/>
    <property type="project" value="InterPro"/>
</dbReference>
<dbReference type="InterPro" id="IPR000866">
    <property type="entry name" value="AhpC/TSA"/>
</dbReference>
<evidence type="ECO:0000313" key="4">
    <source>
        <dbReference type="Proteomes" id="UP000318138"/>
    </source>
</evidence>
<dbReference type="AlphaFoldDB" id="A0A859FKH5"/>
<feature type="domain" description="Alkyl hydroperoxide reductase subunit C/ Thiol specific antioxidant" evidence="2">
    <location>
        <begin position="1"/>
        <end position="71"/>
    </location>
</feature>
<gene>
    <name evidence="3" type="ORF">FLK61_36475</name>
</gene>
<dbReference type="EMBL" id="CP041372">
    <property type="protein sequence ID" value="QKS73298.1"/>
    <property type="molecule type" value="Genomic_DNA"/>
</dbReference>
<dbReference type="Proteomes" id="UP000318138">
    <property type="component" value="Chromosome"/>
</dbReference>
<evidence type="ECO:0000313" key="3">
    <source>
        <dbReference type="EMBL" id="QKS73298.1"/>
    </source>
</evidence>
<name>A0A859FKH5_9BACI</name>
<protein>
    <submittedName>
        <fullName evidence="3">Redoxin domain-containing protein</fullName>
    </submittedName>
</protein>
<dbReference type="Gene3D" id="3.40.30.10">
    <property type="entry name" value="Glutaredoxin"/>
    <property type="match status" value="1"/>
</dbReference>
<dbReference type="Pfam" id="PF00578">
    <property type="entry name" value="AhpC-TSA"/>
    <property type="match status" value="1"/>
</dbReference>
<reference evidence="4" key="1">
    <citation type="submission" date="2019-07" db="EMBL/GenBank/DDBJ databases">
        <title>Bacillus alkalisoli sp. nov. isolated from saline soil.</title>
        <authorList>
            <person name="Sun J.-Q."/>
            <person name="Xu L."/>
        </authorList>
    </citation>
    <scope>NUCLEOTIDE SEQUENCE [LARGE SCALE GENOMIC DNA]</scope>
    <source>
        <strain evidence="4">M4U3P1</strain>
    </source>
</reference>
<keyword evidence="4" id="KW-1185">Reference proteome</keyword>